<gene>
    <name evidence="2" type="ORF">PGLA2088_LOCUS43399</name>
</gene>
<evidence type="ECO:0000259" key="1">
    <source>
        <dbReference type="PROSITE" id="PS50828"/>
    </source>
</evidence>
<proteinExistence type="predicted"/>
<dbReference type="Proteomes" id="UP000626109">
    <property type="component" value="Unassembled WGS sequence"/>
</dbReference>
<protein>
    <recommendedName>
        <fullName evidence="1">Smr domain-containing protein</fullName>
    </recommendedName>
</protein>
<feature type="non-terminal residue" evidence="2">
    <location>
        <position position="176"/>
    </location>
</feature>
<dbReference type="InterPro" id="IPR002625">
    <property type="entry name" value="Smr_dom"/>
</dbReference>
<dbReference type="PROSITE" id="PS50828">
    <property type="entry name" value="SMR"/>
    <property type="match status" value="1"/>
</dbReference>
<feature type="domain" description="Smr" evidence="1">
    <location>
        <begin position="71"/>
        <end position="162"/>
    </location>
</feature>
<name>A0A813LH19_POLGL</name>
<evidence type="ECO:0000313" key="3">
    <source>
        <dbReference type="Proteomes" id="UP000626109"/>
    </source>
</evidence>
<dbReference type="Gene3D" id="3.30.1370.110">
    <property type="match status" value="1"/>
</dbReference>
<accession>A0A813LH19</accession>
<dbReference type="EMBL" id="CAJNNW010034785">
    <property type="protein sequence ID" value="CAE8723873.1"/>
    <property type="molecule type" value="Genomic_DNA"/>
</dbReference>
<sequence>ACLRGALWQSSLELLSLSANPDELTFGCAALALAAQGGPSATAQAQAIALYREACDRGVLSHWSTSHAGVVDLHRLPVEVAKLAVCTVLLDTLTGVGPSGSSAGAGDLKIVVGRGNHSEGGLAKVGPAVVEFLRDELGLPVRQAPHGAGALHIPGALLVPFEGLRSWMNDRRNDCE</sequence>
<reference evidence="2" key="1">
    <citation type="submission" date="2021-02" db="EMBL/GenBank/DDBJ databases">
        <authorList>
            <person name="Dougan E. K."/>
            <person name="Rhodes N."/>
            <person name="Thang M."/>
            <person name="Chan C."/>
        </authorList>
    </citation>
    <scope>NUCLEOTIDE SEQUENCE</scope>
</reference>
<evidence type="ECO:0000313" key="2">
    <source>
        <dbReference type="EMBL" id="CAE8723873.1"/>
    </source>
</evidence>
<dbReference type="AlphaFoldDB" id="A0A813LH19"/>
<comment type="caution">
    <text evidence="2">The sequence shown here is derived from an EMBL/GenBank/DDBJ whole genome shotgun (WGS) entry which is preliminary data.</text>
</comment>
<organism evidence="2 3">
    <name type="scientific">Polarella glacialis</name>
    <name type="common">Dinoflagellate</name>
    <dbReference type="NCBI Taxonomy" id="89957"/>
    <lineage>
        <taxon>Eukaryota</taxon>
        <taxon>Sar</taxon>
        <taxon>Alveolata</taxon>
        <taxon>Dinophyceae</taxon>
        <taxon>Suessiales</taxon>
        <taxon>Suessiaceae</taxon>
        <taxon>Polarella</taxon>
    </lineage>
</organism>
<dbReference type="SUPFAM" id="SSF160443">
    <property type="entry name" value="SMR domain-like"/>
    <property type="match status" value="1"/>
</dbReference>
<dbReference type="InterPro" id="IPR036063">
    <property type="entry name" value="Smr_dom_sf"/>
</dbReference>